<dbReference type="Gene3D" id="3.40.190.10">
    <property type="entry name" value="Periplasmic binding protein-like II"/>
    <property type="match status" value="2"/>
</dbReference>
<feature type="domain" description="HTH lysR-type" evidence="5">
    <location>
        <begin position="1"/>
        <end position="59"/>
    </location>
</feature>
<dbReference type="EMBL" id="RYYV01000002">
    <property type="protein sequence ID" value="RUL78789.1"/>
    <property type="molecule type" value="Genomic_DNA"/>
</dbReference>
<dbReference type="OrthoDB" id="9814165at2"/>
<comment type="caution">
    <text evidence="6">The sequence shown here is derived from an EMBL/GenBank/DDBJ whole genome shotgun (WGS) entry which is preliminary data.</text>
</comment>
<dbReference type="InterPro" id="IPR036390">
    <property type="entry name" value="WH_DNA-bd_sf"/>
</dbReference>
<protein>
    <submittedName>
        <fullName evidence="6">LysR family transcriptional regulator</fullName>
    </submittedName>
</protein>
<proteinExistence type="inferred from homology"/>
<sequence length="289" mass="30968">MAHLLYLRSFLSVYRHNSISRAADALHLTQPAVSRHIKVLEDRLGCKLFERLPRGLASTPAAHELERQVGAHLDALEAVVGVSGGKSEGLAGTIHVGSTSGFTKLILSGLAPLSQYGVRLDLRSAPPPALVKALAEQELDLAVTPARIPHRAIDYDLLYEGALILVCAPRWRERLPKSAAPKGLPLIDIQGPLPVLASFWRAAFGSNPDLPSAIVPDYQAAIDAAAAGTGLAIVPECLCTDMLQTGQLISQNLRARSQVSIYVARSKGSIAVERVRISHQLLAEAARAW</sequence>
<dbReference type="PROSITE" id="PS50931">
    <property type="entry name" value="HTH_LYSR"/>
    <property type="match status" value="1"/>
</dbReference>
<evidence type="ECO:0000256" key="2">
    <source>
        <dbReference type="ARBA" id="ARBA00023015"/>
    </source>
</evidence>
<dbReference type="PRINTS" id="PR00039">
    <property type="entry name" value="HTHLYSR"/>
</dbReference>
<dbReference type="AlphaFoldDB" id="A0A3S0Q6H1"/>
<evidence type="ECO:0000256" key="4">
    <source>
        <dbReference type="ARBA" id="ARBA00023163"/>
    </source>
</evidence>
<name>A0A3S0Q6H1_9GAMM</name>
<dbReference type="SUPFAM" id="SSF46785">
    <property type="entry name" value="Winged helix' DNA-binding domain"/>
    <property type="match status" value="1"/>
</dbReference>
<comment type="similarity">
    <text evidence="1">Belongs to the LysR transcriptional regulatory family.</text>
</comment>
<dbReference type="InterPro" id="IPR036388">
    <property type="entry name" value="WH-like_DNA-bd_sf"/>
</dbReference>
<evidence type="ECO:0000256" key="1">
    <source>
        <dbReference type="ARBA" id="ARBA00009437"/>
    </source>
</evidence>
<dbReference type="InterPro" id="IPR000847">
    <property type="entry name" value="LysR_HTH_N"/>
</dbReference>
<evidence type="ECO:0000256" key="3">
    <source>
        <dbReference type="ARBA" id="ARBA00023125"/>
    </source>
</evidence>
<dbReference type="RefSeq" id="WP_126683248.1">
    <property type="nucleotide sequence ID" value="NZ_RYYV01000002.1"/>
</dbReference>
<keyword evidence="3" id="KW-0238">DNA-binding</keyword>
<dbReference type="GO" id="GO:0003700">
    <property type="term" value="F:DNA-binding transcription factor activity"/>
    <property type="evidence" value="ECO:0007669"/>
    <property type="project" value="InterPro"/>
</dbReference>
<organism evidence="6 7">
    <name type="scientific">Dyella choica</name>
    <dbReference type="NCBI Taxonomy" id="1927959"/>
    <lineage>
        <taxon>Bacteria</taxon>
        <taxon>Pseudomonadati</taxon>
        <taxon>Pseudomonadota</taxon>
        <taxon>Gammaproteobacteria</taxon>
        <taxon>Lysobacterales</taxon>
        <taxon>Rhodanobacteraceae</taxon>
        <taxon>Dyella</taxon>
    </lineage>
</organism>
<dbReference type="GO" id="GO:0000976">
    <property type="term" value="F:transcription cis-regulatory region binding"/>
    <property type="evidence" value="ECO:0007669"/>
    <property type="project" value="TreeGrafter"/>
</dbReference>
<dbReference type="InterPro" id="IPR005119">
    <property type="entry name" value="LysR_subst-bd"/>
</dbReference>
<keyword evidence="2" id="KW-0805">Transcription regulation</keyword>
<evidence type="ECO:0000313" key="7">
    <source>
        <dbReference type="Proteomes" id="UP000274358"/>
    </source>
</evidence>
<evidence type="ECO:0000259" key="5">
    <source>
        <dbReference type="PROSITE" id="PS50931"/>
    </source>
</evidence>
<dbReference type="Gene3D" id="1.10.10.10">
    <property type="entry name" value="Winged helix-like DNA-binding domain superfamily/Winged helix DNA-binding domain"/>
    <property type="match status" value="1"/>
</dbReference>
<keyword evidence="4" id="KW-0804">Transcription</keyword>
<dbReference type="Pfam" id="PF03466">
    <property type="entry name" value="LysR_substrate"/>
    <property type="match status" value="1"/>
</dbReference>
<gene>
    <name evidence="6" type="ORF">EKH80_02975</name>
</gene>
<dbReference type="Proteomes" id="UP000274358">
    <property type="component" value="Unassembled WGS sequence"/>
</dbReference>
<reference evidence="6 7" key="1">
    <citation type="submission" date="2018-12" db="EMBL/GenBank/DDBJ databases">
        <title>Dyella dinghuensis sp. nov. DHOA06 and Dyella choica sp. nov. 4M-K27, isolated from forest soil.</title>
        <authorList>
            <person name="Qiu L.-H."/>
            <person name="Gao Z.-H."/>
        </authorList>
    </citation>
    <scope>NUCLEOTIDE SEQUENCE [LARGE SCALE GENOMIC DNA]</scope>
    <source>
        <strain evidence="6 7">4M-K27</strain>
    </source>
</reference>
<accession>A0A3S0Q6H1</accession>
<keyword evidence="7" id="KW-1185">Reference proteome</keyword>
<evidence type="ECO:0000313" key="6">
    <source>
        <dbReference type="EMBL" id="RUL78789.1"/>
    </source>
</evidence>
<dbReference type="SUPFAM" id="SSF53850">
    <property type="entry name" value="Periplasmic binding protein-like II"/>
    <property type="match status" value="1"/>
</dbReference>
<dbReference type="PANTHER" id="PTHR30126">
    <property type="entry name" value="HTH-TYPE TRANSCRIPTIONAL REGULATOR"/>
    <property type="match status" value="1"/>
</dbReference>
<dbReference type="Pfam" id="PF00126">
    <property type="entry name" value="HTH_1"/>
    <property type="match status" value="1"/>
</dbReference>
<dbReference type="PANTHER" id="PTHR30126:SF39">
    <property type="entry name" value="HTH-TYPE TRANSCRIPTIONAL REGULATOR CYSL"/>
    <property type="match status" value="1"/>
</dbReference>